<feature type="transmembrane region" description="Helical" evidence="6">
    <location>
        <begin position="140"/>
        <end position="161"/>
    </location>
</feature>
<evidence type="ECO:0000256" key="5">
    <source>
        <dbReference type="ARBA" id="ARBA00023136"/>
    </source>
</evidence>
<comment type="caution">
    <text evidence="7">The sequence shown here is derived from an EMBL/GenBank/DDBJ whole genome shotgun (WGS) entry which is preliminary data.</text>
</comment>
<dbReference type="Proteomes" id="UP000019754">
    <property type="component" value="Unassembled WGS sequence"/>
</dbReference>
<evidence type="ECO:0000256" key="6">
    <source>
        <dbReference type="SAM" id="Phobius"/>
    </source>
</evidence>
<sequence length="337" mass="34607">MSIGLLVLVVAVVLVMAYVNGFHDASNAVSTAIATRSLRESTALALASVLNLLGALLAVLMLTLTSQWALRLLGLEEMQAATADRPNVLALALIAIVVSTLVWEVGTWWYGMPSSTWHAFYGGVAGSYLALGMGASLERVAALVLIPTLLGPVMAAALSYLTMQGLLALGRSERLRMGHLRFAQTISAGAVATGHGMADVRLPVALVMVAAASAGFDATLTLALAVPIAVAIAAGTLMGGHRIIRTIGRRMTDLSAAQGLAAESSAVVVMGALALGIHAPISTSHTLASGVVGAGLARGPRHIKWDVVQRVLITWLVTPLGTGLMAVGMVIIATSLA</sequence>
<proteinExistence type="predicted"/>
<reference evidence="7 8" key="1">
    <citation type="journal article" date="2013" name="Genome Announc.">
        <title>Draft genome sequence of an Actinobacterium, Brachybacterium muris strain UCD-AY4.</title>
        <authorList>
            <person name="Lo J.R."/>
            <person name="Lang J.M."/>
            <person name="Darling A.E."/>
            <person name="Eisen J.A."/>
            <person name="Coil D.A."/>
        </authorList>
    </citation>
    <scope>NUCLEOTIDE SEQUENCE [LARGE SCALE GENOMIC DNA]</scope>
    <source>
        <strain evidence="7 8">UCD-AY4</strain>
    </source>
</reference>
<gene>
    <name evidence="7" type="ORF">D641_0107255</name>
</gene>
<dbReference type="InterPro" id="IPR001204">
    <property type="entry name" value="Phos_transporter"/>
</dbReference>
<dbReference type="Pfam" id="PF01384">
    <property type="entry name" value="PHO4"/>
    <property type="match status" value="2"/>
</dbReference>
<evidence type="ECO:0000256" key="2">
    <source>
        <dbReference type="ARBA" id="ARBA00022448"/>
    </source>
</evidence>
<feature type="transmembrane region" description="Helical" evidence="6">
    <location>
        <begin position="87"/>
        <end position="110"/>
    </location>
</feature>
<dbReference type="PANTHER" id="PTHR11101:SF80">
    <property type="entry name" value="PHOSPHATE TRANSPORTER"/>
    <property type="match status" value="1"/>
</dbReference>
<keyword evidence="8" id="KW-1185">Reference proteome</keyword>
<dbReference type="AlphaFoldDB" id="A0A022L1F7"/>
<feature type="transmembrane region" description="Helical" evidence="6">
    <location>
        <begin position="182"/>
        <end position="198"/>
    </location>
</feature>
<evidence type="ECO:0000256" key="4">
    <source>
        <dbReference type="ARBA" id="ARBA00022989"/>
    </source>
</evidence>
<name>A0A022L1F7_9MICO</name>
<keyword evidence="2" id="KW-0813">Transport</keyword>
<dbReference type="PANTHER" id="PTHR11101">
    <property type="entry name" value="PHOSPHATE TRANSPORTER"/>
    <property type="match status" value="1"/>
</dbReference>
<comment type="subcellular location">
    <subcellularLocation>
        <location evidence="1">Membrane</location>
        <topology evidence="1">Multi-pass membrane protein</topology>
    </subcellularLocation>
</comment>
<evidence type="ECO:0000313" key="8">
    <source>
        <dbReference type="Proteomes" id="UP000019754"/>
    </source>
</evidence>
<feature type="transmembrane region" description="Helical" evidence="6">
    <location>
        <begin position="312"/>
        <end position="336"/>
    </location>
</feature>
<dbReference type="OrthoDB" id="9779554at2"/>
<evidence type="ECO:0000256" key="3">
    <source>
        <dbReference type="ARBA" id="ARBA00022692"/>
    </source>
</evidence>
<dbReference type="GO" id="GO:0016020">
    <property type="term" value="C:membrane"/>
    <property type="evidence" value="ECO:0007669"/>
    <property type="project" value="UniProtKB-SubCell"/>
</dbReference>
<evidence type="ECO:0000313" key="7">
    <source>
        <dbReference type="EMBL" id="EYT49621.1"/>
    </source>
</evidence>
<keyword evidence="3 6" id="KW-0812">Transmembrane</keyword>
<accession>A0A022L1F7</accession>
<dbReference type="GO" id="GO:0005315">
    <property type="term" value="F:phosphate transmembrane transporter activity"/>
    <property type="evidence" value="ECO:0007669"/>
    <property type="project" value="InterPro"/>
</dbReference>
<feature type="transmembrane region" description="Helical" evidence="6">
    <location>
        <begin position="218"/>
        <end position="239"/>
    </location>
</feature>
<dbReference type="EMBL" id="AORC01000008">
    <property type="protein sequence ID" value="EYT49621.1"/>
    <property type="molecule type" value="Genomic_DNA"/>
</dbReference>
<dbReference type="STRING" id="1249481.D641_0107255"/>
<keyword evidence="5 6" id="KW-0472">Membrane</keyword>
<protein>
    <submittedName>
        <fullName evidence="7">Phosphate starvation-inducible protein PhoH</fullName>
    </submittedName>
</protein>
<dbReference type="RefSeq" id="WP_017824984.1">
    <property type="nucleotide sequence ID" value="NZ_KB403093.1"/>
</dbReference>
<dbReference type="HOGENOM" id="CLU_015355_1_1_11"/>
<feature type="transmembrane region" description="Helical" evidence="6">
    <location>
        <begin position="45"/>
        <end position="66"/>
    </location>
</feature>
<keyword evidence="4 6" id="KW-1133">Transmembrane helix</keyword>
<dbReference type="GO" id="GO:0035435">
    <property type="term" value="P:phosphate ion transmembrane transport"/>
    <property type="evidence" value="ECO:0007669"/>
    <property type="project" value="TreeGrafter"/>
</dbReference>
<evidence type="ECO:0000256" key="1">
    <source>
        <dbReference type="ARBA" id="ARBA00004141"/>
    </source>
</evidence>
<organism evidence="7 8">
    <name type="scientific">Brachybacterium muris UCD-AY4</name>
    <dbReference type="NCBI Taxonomy" id="1249481"/>
    <lineage>
        <taxon>Bacteria</taxon>
        <taxon>Bacillati</taxon>
        <taxon>Actinomycetota</taxon>
        <taxon>Actinomycetes</taxon>
        <taxon>Micrococcales</taxon>
        <taxon>Dermabacteraceae</taxon>
        <taxon>Brachybacterium</taxon>
    </lineage>
</organism>